<dbReference type="GO" id="GO:0051301">
    <property type="term" value="P:cell division"/>
    <property type="evidence" value="ECO:0007669"/>
    <property type="project" value="UniProtKB-KW"/>
</dbReference>
<evidence type="ECO:0000256" key="1">
    <source>
        <dbReference type="ARBA" id="ARBA00006955"/>
    </source>
</evidence>
<keyword evidence="9" id="KW-1185">Reference proteome</keyword>
<reference evidence="8" key="2">
    <citation type="submission" date="2025-08" db="UniProtKB">
        <authorList>
            <consortium name="Ensembl"/>
        </authorList>
    </citation>
    <scope>IDENTIFICATION</scope>
</reference>
<dbReference type="InParanoid" id="W5MPI1"/>
<dbReference type="SUPFAM" id="SSF47954">
    <property type="entry name" value="Cyclin-like"/>
    <property type="match status" value="2"/>
</dbReference>
<feature type="domain" description="Cyclin-like" evidence="6">
    <location>
        <begin position="185"/>
        <end position="269"/>
    </location>
</feature>
<evidence type="ECO:0000256" key="2">
    <source>
        <dbReference type="ARBA" id="ARBA00022618"/>
    </source>
</evidence>
<dbReference type="Bgee" id="ENSLOCG00000008456">
    <property type="expression patterns" value="Expressed in ovary and 8 other cell types or tissues"/>
</dbReference>
<evidence type="ECO:0000259" key="7">
    <source>
        <dbReference type="SMART" id="SM01332"/>
    </source>
</evidence>
<dbReference type="GO" id="GO:0005815">
    <property type="term" value="C:microtubule organizing center"/>
    <property type="evidence" value="ECO:0000318"/>
    <property type="project" value="GO_Central"/>
</dbReference>
<dbReference type="GeneTree" id="ENSGT00940000157940"/>
<dbReference type="FunFam" id="1.10.472.10:FF:000001">
    <property type="entry name" value="G2/mitotic-specific cyclin"/>
    <property type="match status" value="1"/>
</dbReference>
<dbReference type="PROSITE" id="PS00292">
    <property type="entry name" value="CYCLINS"/>
    <property type="match status" value="1"/>
</dbReference>
<dbReference type="HOGENOM" id="CLU_020695_3_2_1"/>
<evidence type="ECO:0000256" key="4">
    <source>
        <dbReference type="ARBA" id="ARBA00023306"/>
    </source>
</evidence>
<dbReference type="PANTHER" id="PTHR10177">
    <property type="entry name" value="CYCLINS"/>
    <property type="match status" value="1"/>
</dbReference>
<evidence type="ECO:0000259" key="6">
    <source>
        <dbReference type="SMART" id="SM00385"/>
    </source>
</evidence>
<dbReference type="SMART" id="SM01332">
    <property type="entry name" value="Cyclin_C"/>
    <property type="match status" value="1"/>
</dbReference>
<dbReference type="Proteomes" id="UP000018468">
    <property type="component" value="Linkage group LG3"/>
</dbReference>
<proteinExistence type="inferred from homology"/>
<dbReference type="InterPro" id="IPR006671">
    <property type="entry name" value="Cyclin_N"/>
</dbReference>
<dbReference type="STRING" id="7918.ENSLOCP00000010290"/>
<dbReference type="InterPro" id="IPR013763">
    <property type="entry name" value="Cyclin-like_dom"/>
</dbReference>
<dbReference type="Pfam" id="PF02984">
    <property type="entry name" value="Cyclin_C"/>
    <property type="match status" value="1"/>
</dbReference>
<evidence type="ECO:0000313" key="8">
    <source>
        <dbReference type="Ensembl" id="ENSLOCP00000010290.1"/>
    </source>
</evidence>
<dbReference type="GO" id="GO:0005737">
    <property type="term" value="C:cytoplasm"/>
    <property type="evidence" value="ECO:0000318"/>
    <property type="project" value="GO_Central"/>
</dbReference>
<dbReference type="InterPro" id="IPR036915">
    <property type="entry name" value="Cyclin-like_sf"/>
</dbReference>
<dbReference type="InterPro" id="IPR039361">
    <property type="entry name" value="Cyclin"/>
</dbReference>
<dbReference type="GO" id="GO:0016538">
    <property type="term" value="F:cyclin-dependent protein serine/threonine kinase regulator activity"/>
    <property type="evidence" value="ECO:0000318"/>
    <property type="project" value="GO_Central"/>
</dbReference>
<dbReference type="Pfam" id="PF00134">
    <property type="entry name" value="Cyclin_N"/>
    <property type="match status" value="1"/>
</dbReference>
<reference evidence="9" key="1">
    <citation type="submission" date="2011-12" db="EMBL/GenBank/DDBJ databases">
        <title>The Draft Genome of Lepisosteus oculatus.</title>
        <authorList>
            <consortium name="The Broad Institute Genome Assembly &amp; Analysis Group"/>
            <consortium name="Computational R&amp;D Group"/>
            <consortium name="and Sequencing Platform"/>
            <person name="Di Palma F."/>
            <person name="Alfoldi J."/>
            <person name="Johnson J."/>
            <person name="Berlin A."/>
            <person name="Gnerre S."/>
            <person name="Jaffe D."/>
            <person name="MacCallum I."/>
            <person name="Young S."/>
            <person name="Walker B.J."/>
            <person name="Lander E.S."/>
            <person name="Lindblad-Toh K."/>
        </authorList>
    </citation>
    <scope>NUCLEOTIDE SEQUENCE [LARGE SCALE GENOMIC DNA]</scope>
</reference>
<evidence type="ECO:0000313" key="9">
    <source>
        <dbReference type="Proteomes" id="UP000018468"/>
    </source>
</evidence>
<feature type="domain" description="Cyclin C-terminal" evidence="7">
    <location>
        <begin position="278"/>
        <end position="395"/>
    </location>
</feature>
<dbReference type="GO" id="GO:0005634">
    <property type="term" value="C:nucleus"/>
    <property type="evidence" value="ECO:0000318"/>
    <property type="project" value="GO_Central"/>
</dbReference>
<evidence type="ECO:0000256" key="5">
    <source>
        <dbReference type="RuleBase" id="RU000383"/>
    </source>
</evidence>
<dbReference type="FunCoup" id="W5MPI1">
    <property type="interactions" value="190"/>
</dbReference>
<dbReference type="eggNOG" id="KOG0654">
    <property type="taxonomic scope" value="Eukaryota"/>
</dbReference>
<dbReference type="SMART" id="SM00385">
    <property type="entry name" value="CYCLIN"/>
    <property type="match status" value="2"/>
</dbReference>
<feature type="domain" description="Cyclin-like" evidence="6">
    <location>
        <begin position="282"/>
        <end position="364"/>
    </location>
</feature>
<dbReference type="Gene3D" id="1.10.472.10">
    <property type="entry name" value="Cyclin-like"/>
    <property type="match status" value="2"/>
</dbReference>
<name>W5MPI1_LEPOC</name>
<dbReference type="AlphaFoldDB" id="W5MPI1"/>
<comment type="similarity">
    <text evidence="1">Belongs to the cyclin family. Cyclin AB subfamily.</text>
</comment>
<organism evidence="8 9">
    <name type="scientific">Lepisosteus oculatus</name>
    <name type="common">Spotted gar</name>
    <dbReference type="NCBI Taxonomy" id="7918"/>
    <lineage>
        <taxon>Eukaryota</taxon>
        <taxon>Metazoa</taxon>
        <taxon>Chordata</taxon>
        <taxon>Craniata</taxon>
        <taxon>Vertebrata</taxon>
        <taxon>Euteleostomi</taxon>
        <taxon>Actinopterygii</taxon>
        <taxon>Neopterygii</taxon>
        <taxon>Holostei</taxon>
        <taxon>Semionotiformes</taxon>
        <taxon>Lepisosteidae</taxon>
        <taxon>Lepisosteus</taxon>
    </lineage>
</organism>
<dbReference type="GO" id="GO:0000082">
    <property type="term" value="P:G1/S transition of mitotic cell cycle"/>
    <property type="evidence" value="ECO:0000318"/>
    <property type="project" value="GO_Central"/>
</dbReference>
<reference evidence="8" key="3">
    <citation type="submission" date="2025-09" db="UniProtKB">
        <authorList>
            <consortium name="Ensembl"/>
        </authorList>
    </citation>
    <scope>IDENTIFICATION</scope>
</reference>
<dbReference type="InterPro" id="IPR048258">
    <property type="entry name" value="Cyclins_cyclin-box"/>
</dbReference>
<keyword evidence="4" id="KW-0131">Cell cycle</keyword>
<dbReference type="OMA" id="YKSSKYC"/>
<dbReference type="EMBL" id="AHAT01013971">
    <property type="status" value="NOT_ANNOTATED_CDS"/>
    <property type="molecule type" value="Genomic_DNA"/>
</dbReference>
<dbReference type="GO" id="GO:0097124">
    <property type="term" value="C:cyclin A2-CDK2 complex"/>
    <property type="evidence" value="ECO:0000318"/>
    <property type="project" value="GO_Central"/>
</dbReference>
<dbReference type="InterPro" id="IPR004367">
    <property type="entry name" value="Cyclin_C-dom"/>
</dbReference>
<keyword evidence="2" id="KW-0132">Cell division</keyword>
<sequence>SVAAGRALSGLRENFMEVPRSQWDLRPKQRAVLGSLSENDQHSRSFGQNGSLWDNAFPSSQKMAFPTCPSTSNFEIYVEEPDAIVQSVPSTRLSEEPPLQYEESSMLEHREFCLFLDLSSAGSCQDASMQSQPEDEEPLPPPDSLEYVKDIYCHLRESEVKCRPKPGYMKKQPDITNSMRVILVDWLVEVGEEYKLCLETLYLTVNYLDRFLSCMSVLREKLQLVGTAAALLASKYEEIYPPETDEFIYITDEAYTKKQLLRMEHLFLRVLGFDMTVPTTYQFLRQFLTIEAVCSRTENLALYVSELSLLDVDPFLKHLPSKVAAAAYCLANYTLNGRLWPESLCAFTGYSVHEIAPCLQDLHKVYLGAADRPQQAMRVKYKSSKYCGVSLISPPDSLPVH</sequence>
<dbReference type="Ensembl" id="ENSLOCT00000010303.1">
    <property type="protein sequence ID" value="ENSLOCP00000010290.1"/>
    <property type="gene ID" value="ENSLOCG00000008456.1"/>
</dbReference>
<evidence type="ECO:0000256" key="3">
    <source>
        <dbReference type="ARBA" id="ARBA00023127"/>
    </source>
</evidence>
<keyword evidence="3 5" id="KW-0195">Cyclin</keyword>
<protein>
    <submittedName>
        <fullName evidence="8">Cyclin A1</fullName>
    </submittedName>
</protein>
<accession>W5MPI1</accession>